<keyword evidence="1" id="KW-1133">Transmembrane helix</keyword>
<dbReference type="HOGENOM" id="CLU_3104832_0_0_9"/>
<name>F4LVM0_TEPAE</name>
<feature type="transmembrane region" description="Helical" evidence="1">
    <location>
        <begin position="30"/>
        <end position="48"/>
    </location>
</feature>
<accession>L0S1H7</accession>
<evidence type="ECO:0000313" key="2">
    <source>
        <dbReference type="EMBL" id="CCP26339.1"/>
    </source>
</evidence>
<reference evidence="3" key="1">
    <citation type="journal article" date="2013" name="Genome Announc.">
        <title>First genome sequence of a syntrophic acetate-oxidizing bacterium, Tepidanaerobacter acetatoxydans strain Re1.</title>
        <authorList>
            <person name="Manzoor S."/>
            <person name="Bongcam-Rudloff E."/>
            <person name="Schnurer A."/>
            <person name="Muller B."/>
        </authorList>
    </citation>
    <scope>NUCLEOTIDE SEQUENCE [LARGE SCALE GENOMIC DNA]</scope>
    <source>
        <strain evidence="3">Re1</strain>
    </source>
</reference>
<sequence>MWGYCDIKKILGLAAAIAGIVILIVSLPPWLWMLAMGGFLIWFGWILYNTK</sequence>
<organism evidence="2 3">
    <name type="scientific">Tepidanaerobacter acetatoxydans (strain DSM 21804 / JCM 16047 / Re1)</name>
    <dbReference type="NCBI Taxonomy" id="1209989"/>
    <lineage>
        <taxon>Bacteria</taxon>
        <taxon>Bacillati</taxon>
        <taxon>Bacillota</taxon>
        <taxon>Clostridia</taxon>
        <taxon>Thermosediminibacterales</taxon>
        <taxon>Tepidanaerobacteraceae</taxon>
        <taxon>Tepidanaerobacter</taxon>
    </lineage>
</organism>
<feature type="transmembrane region" description="Helical" evidence="1">
    <location>
        <begin position="7"/>
        <end position="24"/>
    </location>
</feature>
<gene>
    <name evidence="2" type="ordered locus">TEPIRE1_1572</name>
</gene>
<accession>F4LVM0</accession>
<dbReference type="PATRIC" id="fig|1209989.3.peg.1798"/>
<evidence type="ECO:0000313" key="3">
    <source>
        <dbReference type="Proteomes" id="UP000010802"/>
    </source>
</evidence>
<proteinExistence type="predicted"/>
<dbReference type="AlphaFoldDB" id="F4LVM0"/>
<dbReference type="Proteomes" id="UP000010802">
    <property type="component" value="Chromosome"/>
</dbReference>
<keyword evidence="1" id="KW-0812">Transmembrane</keyword>
<protein>
    <submittedName>
        <fullName evidence="2">Uncharacterized protein</fullName>
    </submittedName>
</protein>
<evidence type="ECO:0000256" key="1">
    <source>
        <dbReference type="SAM" id="Phobius"/>
    </source>
</evidence>
<keyword evidence="3" id="KW-1185">Reference proteome</keyword>
<dbReference type="STRING" id="1209989.TepRe1_1460"/>
<dbReference type="KEGG" id="tae:TepiRe1_1572"/>
<dbReference type="RefSeq" id="WP_013778529.1">
    <property type="nucleotide sequence ID" value="NC_015519.1"/>
</dbReference>
<dbReference type="KEGG" id="tep:TepRe1_1460"/>
<keyword evidence="1" id="KW-0472">Membrane</keyword>
<dbReference type="EMBL" id="HF563609">
    <property type="protein sequence ID" value="CCP26339.1"/>
    <property type="molecule type" value="Genomic_DNA"/>
</dbReference>